<feature type="region of interest" description="Disordered" evidence="1">
    <location>
        <begin position="137"/>
        <end position="180"/>
    </location>
</feature>
<dbReference type="AlphaFoldDB" id="A0A1H3B2M1"/>
<protein>
    <submittedName>
        <fullName evidence="2">DNA-binding transcriptional regulator, MarR family</fullName>
    </submittedName>
</protein>
<evidence type="ECO:0000256" key="1">
    <source>
        <dbReference type="SAM" id="MobiDB-lite"/>
    </source>
</evidence>
<dbReference type="Proteomes" id="UP000182573">
    <property type="component" value="Unassembled WGS sequence"/>
</dbReference>
<dbReference type="RefSeq" id="WP_049919632.1">
    <property type="nucleotide sequence ID" value="NZ_FNOF01000036.1"/>
</dbReference>
<dbReference type="GO" id="GO:0003677">
    <property type="term" value="F:DNA binding"/>
    <property type="evidence" value="ECO:0007669"/>
    <property type="project" value="UniProtKB-KW"/>
</dbReference>
<name>A0A1H3B2M1_HALVA</name>
<dbReference type="InterPro" id="IPR036390">
    <property type="entry name" value="WH_DNA-bd_sf"/>
</dbReference>
<gene>
    <name evidence="2" type="ORF">SAMN05443574_13613</name>
</gene>
<reference evidence="2 3" key="1">
    <citation type="submission" date="2016-10" db="EMBL/GenBank/DDBJ databases">
        <authorList>
            <person name="de Groot N.N."/>
        </authorList>
    </citation>
    <scope>NUCLEOTIDE SEQUENCE [LARGE SCALE GENOMIC DNA]</scope>
    <source>
        <strain evidence="2 3">DSM 3756</strain>
    </source>
</reference>
<accession>A0A1H3B2M1</accession>
<dbReference type="EMBL" id="FNOF01000036">
    <property type="protein sequence ID" value="SDX36196.1"/>
    <property type="molecule type" value="Genomic_DNA"/>
</dbReference>
<organism evidence="2 3">
    <name type="scientific">Haloarcula vallismortis</name>
    <name type="common">Halobacterium vallismortis</name>
    <dbReference type="NCBI Taxonomy" id="28442"/>
    <lineage>
        <taxon>Archaea</taxon>
        <taxon>Methanobacteriati</taxon>
        <taxon>Methanobacteriota</taxon>
        <taxon>Stenosarchaea group</taxon>
        <taxon>Halobacteria</taxon>
        <taxon>Halobacteriales</taxon>
        <taxon>Haloarculaceae</taxon>
        <taxon>Haloarcula</taxon>
    </lineage>
</organism>
<dbReference type="InterPro" id="IPR036388">
    <property type="entry name" value="WH-like_DNA-bd_sf"/>
</dbReference>
<proteinExistence type="predicted"/>
<keyword evidence="2" id="KW-0238">DNA-binding</keyword>
<evidence type="ECO:0000313" key="3">
    <source>
        <dbReference type="Proteomes" id="UP000182573"/>
    </source>
</evidence>
<feature type="compositionally biased region" description="Basic and acidic residues" evidence="1">
    <location>
        <begin position="142"/>
        <end position="170"/>
    </location>
</feature>
<dbReference type="SUPFAM" id="SSF46785">
    <property type="entry name" value="Winged helix' DNA-binding domain"/>
    <property type="match status" value="1"/>
</dbReference>
<sequence length="214" mass="24070">MPNRAHYDDDLAEFFQRKRSVEVAFNILVGGASFSELEDSIDISTSTLSRRLKAGEHHDLWTTVASRHRTGGRSKQKYVPTTKGTRLLELMADVGVPRIAVIHDPEDKEYQETVIRFIEVVEDRITDGELKPPWEEAAEPTAEAHESIGEIRARDIEHRETGKSKEKATESDIADAKPPVSPVEFQNLLKTVLENQSGDVSWDDVYENLNDGDA</sequence>
<evidence type="ECO:0000313" key="2">
    <source>
        <dbReference type="EMBL" id="SDX36196.1"/>
    </source>
</evidence>
<dbReference type="Gene3D" id="1.10.10.10">
    <property type="entry name" value="Winged helix-like DNA-binding domain superfamily/Winged helix DNA-binding domain"/>
    <property type="match status" value="1"/>
</dbReference>